<accession>F4N1U8</accession>
<name>F4N1U8_YEREN</name>
<dbReference type="EMBL" id="FR718681">
    <property type="protein sequence ID" value="CBX72059.1"/>
    <property type="molecule type" value="Genomic_DNA"/>
</dbReference>
<reference evidence="1" key="1">
    <citation type="journal article" date="2011" name="BMC Genomics">
        <title>Shotgun sequencing of Yersinia enterocolitica strain W22703 (biotype 2, serotype O:9): genomic evidence for oscillation between invertebrates and mammals.</title>
        <authorList>
            <person name="Fuchs T.M."/>
            <person name="Brandt K."/>
            <person name="Starke M."/>
            <person name="Rattei T."/>
        </authorList>
    </citation>
    <scope>NUCLEOTIDE SEQUENCE</scope>
</reference>
<dbReference type="AlphaFoldDB" id="F4N1U8"/>
<proteinExistence type="predicted"/>
<sequence length="41" mass="4598">MCRISGSPCGPAQALCKMVYNQFVTQLPPSYNSNYFGYYVV</sequence>
<evidence type="ECO:0000313" key="1">
    <source>
        <dbReference type="EMBL" id="CBX72059.1"/>
    </source>
</evidence>
<gene>
    <name evidence="1" type="ORF">YEW_IZ39210</name>
</gene>
<protein>
    <submittedName>
        <fullName evidence="1">Uncharacterized protein</fullName>
    </submittedName>
</protein>
<organism evidence="1">
    <name type="scientific">Yersinia enterocolitica W22703</name>
    <dbReference type="NCBI Taxonomy" id="913028"/>
    <lineage>
        <taxon>Bacteria</taxon>
        <taxon>Pseudomonadati</taxon>
        <taxon>Pseudomonadota</taxon>
        <taxon>Gammaproteobacteria</taxon>
        <taxon>Enterobacterales</taxon>
        <taxon>Yersiniaceae</taxon>
        <taxon>Yersinia</taxon>
    </lineage>
</organism>